<feature type="region of interest" description="Disordered" evidence="2">
    <location>
        <begin position="207"/>
        <end position="230"/>
    </location>
</feature>
<feature type="region of interest" description="Disordered" evidence="2">
    <location>
        <begin position="1"/>
        <end position="29"/>
    </location>
</feature>
<evidence type="ECO:0000313" key="4">
    <source>
        <dbReference type="Proteomes" id="UP001497453"/>
    </source>
</evidence>
<gene>
    <name evidence="3" type="ORF">GFSPODELE1_LOCUS4492</name>
</gene>
<dbReference type="Pfam" id="PF04847">
    <property type="entry name" value="Calcipressin"/>
    <property type="match status" value="1"/>
</dbReference>
<organism evidence="3 4">
    <name type="scientific">Somion occarium</name>
    <dbReference type="NCBI Taxonomy" id="3059160"/>
    <lineage>
        <taxon>Eukaryota</taxon>
        <taxon>Fungi</taxon>
        <taxon>Dikarya</taxon>
        <taxon>Basidiomycota</taxon>
        <taxon>Agaricomycotina</taxon>
        <taxon>Agaricomycetes</taxon>
        <taxon>Polyporales</taxon>
        <taxon>Cerrenaceae</taxon>
        <taxon>Somion</taxon>
    </lineage>
</organism>
<accession>A0ABP1D8E5</accession>
<protein>
    <recommendedName>
        <fullName evidence="5">Calcipressin</fullName>
    </recommendedName>
</protein>
<dbReference type="InterPro" id="IPR035979">
    <property type="entry name" value="RBD_domain_sf"/>
</dbReference>
<evidence type="ECO:0000256" key="2">
    <source>
        <dbReference type="SAM" id="MobiDB-lite"/>
    </source>
</evidence>
<dbReference type="PANTHER" id="PTHR10300">
    <property type="entry name" value="CALCIPRESSIN"/>
    <property type="match status" value="1"/>
</dbReference>
<proteinExistence type="inferred from homology"/>
<dbReference type="SUPFAM" id="SSF54928">
    <property type="entry name" value="RNA-binding domain, RBD"/>
    <property type="match status" value="1"/>
</dbReference>
<dbReference type="Gene3D" id="3.30.70.330">
    <property type="match status" value="1"/>
</dbReference>
<dbReference type="InterPro" id="IPR012677">
    <property type="entry name" value="Nucleotide-bd_a/b_plait_sf"/>
</dbReference>
<comment type="similarity">
    <text evidence="1">Belongs to the RCAN family.</text>
</comment>
<sequence>MPVPELSLSVPPSAQCTPPELSPSSSPTSANRTNTLVVASLPPPFFDALVLNALRDHFTSFGQLHTWAPLRSFARILLVYYSEHDAEIAKQSCDSLVVGPLPGIAEVTIRVYRADPTPVSPGGSNYLRPPEIEKNFLISPPGSPPVGWEPIREEPPNGTPLAADLAVALRKLQLQRESKHGIEVLIEPDDGPGIGIYVEDCDAMEETEPSEDDWVYGEPPPSRLQYKPIPTALPPMAVGA</sequence>
<evidence type="ECO:0008006" key="5">
    <source>
        <dbReference type="Google" id="ProtNLM"/>
    </source>
</evidence>
<keyword evidence="4" id="KW-1185">Reference proteome</keyword>
<evidence type="ECO:0000313" key="3">
    <source>
        <dbReference type="EMBL" id="CAL1703268.1"/>
    </source>
</evidence>
<reference evidence="4" key="1">
    <citation type="submission" date="2024-04" db="EMBL/GenBank/DDBJ databases">
        <authorList>
            <person name="Shaw F."/>
            <person name="Minotto A."/>
        </authorList>
    </citation>
    <scope>NUCLEOTIDE SEQUENCE [LARGE SCALE GENOMIC DNA]</scope>
</reference>
<dbReference type="PANTHER" id="PTHR10300:SF14">
    <property type="entry name" value="PROTEIN SARAH"/>
    <property type="match status" value="1"/>
</dbReference>
<dbReference type="EMBL" id="OZ037946">
    <property type="protein sequence ID" value="CAL1703268.1"/>
    <property type="molecule type" value="Genomic_DNA"/>
</dbReference>
<name>A0ABP1D8E5_9APHY</name>
<evidence type="ECO:0000256" key="1">
    <source>
        <dbReference type="ARBA" id="ARBA00008209"/>
    </source>
</evidence>
<dbReference type="InterPro" id="IPR006931">
    <property type="entry name" value="Calcipressin"/>
</dbReference>
<dbReference type="Proteomes" id="UP001497453">
    <property type="component" value="Chromosome 3"/>
</dbReference>